<dbReference type="Proteomes" id="UP001062776">
    <property type="component" value="Unassembled WGS sequence"/>
</dbReference>
<evidence type="ECO:0000313" key="3">
    <source>
        <dbReference type="Proteomes" id="UP001062776"/>
    </source>
</evidence>
<dbReference type="EMBL" id="BAPV01000012">
    <property type="protein sequence ID" value="GBQ88392.1"/>
    <property type="molecule type" value="Genomic_DNA"/>
</dbReference>
<organism evidence="2 3">
    <name type="scientific">Asaia krungthepensis NRIC 0535</name>
    <dbReference type="NCBI Taxonomy" id="1307925"/>
    <lineage>
        <taxon>Bacteria</taxon>
        <taxon>Pseudomonadati</taxon>
        <taxon>Pseudomonadota</taxon>
        <taxon>Alphaproteobacteria</taxon>
        <taxon>Acetobacterales</taxon>
        <taxon>Acetobacteraceae</taxon>
        <taxon>Asaia</taxon>
    </lineage>
</organism>
<keyword evidence="3" id="KW-1185">Reference proteome</keyword>
<evidence type="ECO:0000313" key="2">
    <source>
        <dbReference type="EMBL" id="GBQ88392.1"/>
    </source>
</evidence>
<evidence type="ECO:0000256" key="1">
    <source>
        <dbReference type="SAM" id="MobiDB-lite"/>
    </source>
</evidence>
<comment type="caution">
    <text evidence="2">The sequence shown here is derived from an EMBL/GenBank/DDBJ whole genome shotgun (WGS) entry which is preliminary data.</text>
</comment>
<dbReference type="InterPro" id="IPR026487">
    <property type="entry name" value="CHP04141"/>
</dbReference>
<feature type="compositionally biased region" description="Basic and acidic residues" evidence="1">
    <location>
        <begin position="120"/>
        <end position="131"/>
    </location>
</feature>
<gene>
    <name evidence="2" type="ORF">AA0535_1527</name>
</gene>
<reference evidence="2" key="1">
    <citation type="submission" date="2013-04" db="EMBL/GenBank/DDBJ databases">
        <title>The genome sequencing project of 58 acetic acid bacteria.</title>
        <authorList>
            <person name="Okamoto-Kainuma A."/>
            <person name="Ishikawa M."/>
            <person name="Umino S."/>
            <person name="Koizumi Y."/>
            <person name="Shiwa Y."/>
            <person name="Yoshikawa H."/>
            <person name="Matsutani M."/>
            <person name="Matsushita K."/>
        </authorList>
    </citation>
    <scope>NUCLEOTIDE SEQUENCE</scope>
    <source>
        <strain evidence="2">NRIC 0535</strain>
    </source>
</reference>
<feature type="region of interest" description="Disordered" evidence="1">
    <location>
        <begin position="120"/>
        <end position="140"/>
    </location>
</feature>
<dbReference type="NCBIfam" id="TIGR04141">
    <property type="entry name" value="TIGR04141 family sporadically distributed protein"/>
    <property type="match status" value="1"/>
</dbReference>
<name>A0ABQ0Q2N1_9PROT</name>
<accession>A0ABQ0Q2N1</accession>
<proteinExistence type="predicted"/>
<dbReference type="Pfam" id="PF19614">
    <property type="entry name" value="DUF6119"/>
    <property type="match status" value="1"/>
</dbReference>
<dbReference type="RefSeq" id="WP_264815373.1">
    <property type="nucleotide sequence ID" value="NZ_BAPV01000012.1"/>
</dbReference>
<sequence length="552" mass="60306">MTKKSQTVSIRLLRAGKQPADSVRDGVELSAWAKLDGAQISLDTIGGGAPKWAKFLDLTTEEKAKLTNSTAYGLVFVQASGRWFAVSFGLGHVKLDPDAFEQDFGLRVVLNTVDPDKLRSADIRTPDENTTSRRTQTARRSDQTAFSIDIERDIVRGLAGEPKNTTFASRVAGSDGLTLTKEVDVSDLPQVCADAFSAFGKADYKTNFAWIDQIKHVRDKATIDFLDAALVVALNSCLTAVIPDTLHLAYPVIYDPEKARHIRYKGFNSSNIHTDLEIGGYVDDLKEKAFGPYLVEHLAGHKVHECNDEGKDNGQSWRIRECLVFETDLNGEKYVLSADRWYRIDTNLATEVAAFFAKVTSYVMPAALADENEEKYNNRIAAGGHTMLCLDRKLVKPTGASYAIEACDFLANDGAMIHVKDQTSSSRLSHLFNQGTVSARVMKMDGAFRDRLRAEILIQEAARGLTGYQPLVADSASPFSEASHLIVYAVLCSGAGAGASRLPFFSLVTFRQAANELRALGYKCAFAWITKPAPTTKKAKRGPKASGGGTTP</sequence>
<protein>
    <recommendedName>
        <fullName evidence="4">Sporadically distributed protein, TIGR04141 family</fullName>
    </recommendedName>
</protein>
<evidence type="ECO:0008006" key="4">
    <source>
        <dbReference type="Google" id="ProtNLM"/>
    </source>
</evidence>